<evidence type="ECO:0000259" key="6">
    <source>
        <dbReference type="PROSITE" id="PS50157"/>
    </source>
</evidence>
<dbReference type="PROSITE" id="PS50157">
    <property type="entry name" value="ZINC_FINGER_C2H2_2"/>
    <property type="match status" value="4"/>
</dbReference>
<dbReference type="Pfam" id="PF00096">
    <property type="entry name" value="zf-C2H2"/>
    <property type="match status" value="2"/>
</dbReference>
<sequence>MSEDAQKTILRCSICGYQTIRSTRFEKHQKIHLAPVDREMFTCAHCDKPYISKQGLKHHIEDNHIDSRKKKSQGKVYKCAICDYETLCRSNLERHNNVHLAPEERQMFACELCDKKCRSKKGLQYHLKNAHVDFRNADCIPTDEVILDSLKIEMDELTSLLDDTNSQRISVTNEIKSEDFIKTEPDDVTPILIKDMHDDFKNTEYVAKIEDFIKMEPDDDVLFLDKDTHF</sequence>
<dbReference type="InterPro" id="IPR013087">
    <property type="entry name" value="Znf_C2H2_type"/>
</dbReference>
<dbReference type="PANTHER" id="PTHR24379:SF121">
    <property type="entry name" value="C2H2-TYPE DOMAIN-CONTAINING PROTEIN"/>
    <property type="match status" value="1"/>
</dbReference>
<dbReference type="SUPFAM" id="SSF57667">
    <property type="entry name" value="beta-beta-alpha zinc fingers"/>
    <property type="match status" value="2"/>
</dbReference>
<gene>
    <name evidence="8 9" type="primary">LOC115878687</name>
</gene>
<reference evidence="8 9" key="1">
    <citation type="submission" date="2025-04" db="UniProtKB">
        <authorList>
            <consortium name="RefSeq"/>
        </authorList>
    </citation>
    <scope>IDENTIFICATION</scope>
    <source>
        <tissue evidence="8 9">Gonads</tissue>
    </source>
</reference>
<accession>A0A6J2XJL2</accession>
<evidence type="ECO:0000256" key="5">
    <source>
        <dbReference type="PROSITE-ProRule" id="PRU00042"/>
    </source>
</evidence>
<dbReference type="AlphaFoldDB" id="A0A6J2XJL2"/>
<dbReference type="GO" id="GO:0008270">
    <property type="term" value="F:zinc ion binding"/>
    <property type="evidence" value="ECO:0007669"/>
    <property type="project" value="UniProtKB-KW"/>
</dbReference>
<dbReference type="PANTHER" id="PTHR24379">
    <property type="entry name" value="KRAB AND ZINC FINGER DOMAIN-CONTAINING"/>
    <property type="match status" value="1"/>
</dbReference>
<evidence type="ECO:0000256" key="3">
    <source>
        <dbReference type="ARBA" id="ARBA00022771"/>
    </source>
</evidence>
<feature type="domain" description="C2H2-type" evidence="6">
    <location>
        <begin position="10"/>
        <end position="32"/>
    </location>
</feature>
<evidence type="ECO:0000256" key="1">
    <source>
        <dbReference type="ARBA" id="ARBA00022723"/>
    </source>
</evidence>
<evidence type="ECO:0000313" key="8">
    <source>
        <dbReference type="RefSeq" id="XP_030751115.1"/>
    </source>
</evidence>
<feature type="domain" description="C2H2-type" evidence="6">
    <location>
        <begin position="77"/>
        <end position="104"/>
    </location>
</feature>
<evidence type="ECO:0000313" key="9">
    <source>
        <dbReference type="RefSeq" id="XP_030751125.1"/>
    </source>
</evidence>
<dbReference type="RefSeq" id="XP_030751115.1">
    <property type="nucleotide sequence ID" value="XM_030895255.1"/>
</dbReference>
<dbReference type="Proteomes" id="UP000504635">
    <property type="component" value="Unplaced"/>
</dbReference>
<name>A0A6J2XJL2_SITOR</name>
<keyword evidence="1" id="KW-0479">Metal-binding</keyword>
<dbReference type="Gene3D" id="3.30.160.60">
    <property type="entry name" value="Classic Zinc Finger"/>
    <property type="match status" value="2"/>
</dbReference>
<dbReference type="InterPro" id="IPR036236">
    <property type="entry name" value="Znf_C2H2_sf"/>
</dbReference>
<dbReference type="PROSITE" id="PS00028">
    <property type="entry name" value="ZINC_FINGER_C2H2_1"/>
    <property type="match status" value="2"/>
</dbReference>
<evidence type="ECO:0000256" key="2">
    <source>
        <dbReference type="ARBA" id="ARBA00022737"/>
    </source>
</evidence>
<feature type="domain" description="C2H2-type" evidence="6">
    <location>
        <begin position="41"/>
        <end position="69"/>
    </location>
</feature>
<evidence type="ECO:0000313" key="7">
    <source>
        <dbReference type="Proteomes" id="UP000504635"/>
    </source>
</evidence>
<proteinExistence type="predicted"/>
<keyword evidence="3 5" id="KW-0863">Zinc-finger</keyword>
<dbReference type="RefSeq" id="XP_030751125.1">
    <property type="nucleotide sequence ID" value="XM_030895265.1"/>
</dbReference>
<organism evidence="7 8">
    <name type="scientific">Sitophilus oryzae</name>
    <name type="common">Rice weevil</name>
    <name type="synonym">Curculio oryzae</name>
    <dbReference type="NCBI Taxonomy" id="7048"/>
    <lineage>
        <taxon>Eukaryota</taxon>
        <taxon>Metazoa</taxon>
        <taxon>Ecdysozoa</taxon>
        <taxon>Arthropoda</taxon>
        <taxon>Hexapoda</taxon>
        <taxon>Insecta</taxon>
        <taxon>Pterygota</taxon>
        <taxon>Neoptera</taxon>
        <taxon>Endopterygota</taxon>
        <taxon>Coleoptera</taxon>
        <taxon>Polyphaga</taxon>
        <taxon>Cucujiformia</taxon>
        <taxon>Curculionidae</taxon>
        <taxon>Dryophthorinae</taxon>
        <taxon>Sitophilus</taxon>
    </lineage>
</organism>
<dbReference type="GeneID" id="115878687"/>
<feature type="domain" description="C2H2-type" evidence="6">
    <location>
        <begin position="108"/>
        <end position="136"/>
    </location>
</feature>
<dbReference type="OrthoDB" id="6414306at2759"/>
<keyword evidence="2" id="KW-0677">Repeat</keyword>
<evidence type="ECO:0000256" key="4">
    <source>
        <dbReference type="ARBA" id="ARBA00022833"/>
    </source>
</evidence>
<keyword evidence="7" id="KW-1185">Reference proteome</keyword>
<dbReference type="SMART" id="SM00355">
    <property type="entry name" value="ZnF_C2H2"/>
    <property type="match status" value="4"/>
</dbReference>
<keyword evidence="4" id="KW-0862">Zinc</keyword>
<dbReference type="KEGG" id="soy:115878687"/>
<protein>
    <submittedName>
        <fullName evidence="8 9">RE1-silencing transcription factor-like isoform X1</fullName>
    </submittedName>
</protein>